<protein>
    <submittedName>
        <fullName evidence="3">Pollen Ole e 1 allergen and extensin family protein</fullName>
    </submittedName>
</protein>
<dbReference type="PANTHER" id="PTHR33470:SF29">
    <property type="entry name" value="POLLEN OLE E 1 ALLERGEN AND EXTENSIN FAMILY PROTEIN"/>
    <property type="match status" value="1"/>
</dbReference>
<organism evidence="3 4">
    <name type="scientific">Trema orientale</name>
    <name type="common">Charcoal tree</name>
    <name type="synonym">Celtis orientalis</name>
    <dbReference type="NCBI Taxonomy" id="63057"/>
    <lineage>
        <taxon>Eukaryota</taxon>
        <taxon>Viridiplantae</taxon>
        <taxon>Streptophyta</taxon>
        <taxon>Embryophyta</taxon>
        <taxon>Tracheophyta</taxon>
        <taxon>Spermatophyta</taxon>
        <taxon>Magnoliopsida</taxon>
        <taxon>eudicotyledons</taxon>
        <taxon>Gunneridae</taxon>
        <taxon>Pentapetalae</taxon>
        <taxon>rosids</taxon>
        <taxon>fabids</taxon>
        <taxon>Rosales</taxon>
        <taxon>Cannabaceae</taxon>
        <taxon>Trema</taxon>
    </lineage>
</organism>
<feature type="chain" id="PRO_5015133702" evidence="2">
    <location>
        <begin position="24"/>
        <end position="180"/>
    </location>
</feature>
<dbReference type="PANTHER" id="PTHR33470">
    <property type="entry name" value="OS01G0164075 PROTEIN"/>
    <property type="match status" value="1"/>
</dbReference>
<reference evidence="4" key="1">
    <citation type="submission" date="2016-06" db="EMBL/GenBank/DDBJ databases">
        <title>Parallel loss of symbiosis genes in relatives of nitrogen-fixing non-legume Parasponia.</title>
        <authorList>
            <person name="Van Velzen R."/>
            <person name="Holmer R."/>
            <person name="Bu F."/>
            <person name="Rutten L."/>
            <person name="Van Zeijl A."/>
            <person name="Liu W."/>
            <person name="Santuari L."/>
            <person name="Cao Q."/>
            <person name="Sharma T."/>
            <person name="Shen D."/>
            <person name="Roswanjaya Y."/>
            <person name="Wardhani T."/>
            <person name="Kalhor M.S."/>
            <person name="Jansen J."/>
            <person name="Van den Hoogen J."/>
            <person name="Gungor B."/>
            <person name="Hartog M."/>
            <person name="Hontelez J."/>
            <person name="Verver J."/>
            <person name="Yang W.-C."/>
            <person name="Schijlen E."/>
            <person name="Repin R."/>
            <person name="Schilthuizen M."/>
            <person name="Schranz E."/>
            <person name="Heidstra R."/>
            <person name="Miyata K."/>
            <person name="Fedorova E."/>
            <person name="Kohlen W."/>
            <person name="Bisseling T."/>
            <person name="Smit S."/>
            <person name="Geurts R."/>
        </authorList>
    </citation>
    <scope>NUCLEOTIDE SEQUENCE [LARGE SCALE GENOMIC DNA]</scope>
    <source>
        <strain evidence="4">cv. RG33-2</strain>
    </source>
</reference>
<dbReference type="STRING" id="63057.A0A2P5FVQ2"/>
<evidence type="ECO:0000256" key="2">
    <source>
        <dbReference type="SAM" id="SignalP"/>
    </source>
</evidence>
<dbReference type="InParanoid" id="A0A2P5FVQ2"/>
<keyword evidence="4" id="KW-1185">Reference proteome</keyword>
<accession>A0A2P5FVQ2</accession>
<name>A0A2P5FVQ2_TREOI</name>
<evidence type="ECO:0000313" key="3">
    <source>
        <dbReference type="EMBL" id="POO01837.1"/>
    </source>
</evidence>
<dbReference type="GO" id="GO:0071944">
    <property type="term" value="C:cell periphery"/>
    <property type="evidence" value="ECO:0007669"/>
    <property type="project" value="TreeGrafter"/>
</dbReference>
<evidence type="ECO:0000256" key="1">
    <source>
        <dbReference type="ARBA" id="ARBA00022729"/>
    </source>
</evidence>
<dbReference type="FunCoup" id="A0A2P5FVQ2">
    <property type="interactions" value="257"/>
</dbReference>
<sequence length="180" mass="19744">MGAVVALIFAASVLMGCTNLAQGYAEPASPEIRVAGKVLCQDCTQPWNQWVIGAKPIQGSIVSITCMDDRRRVVHYASDVTDQYGQFDFSIKVNVCGNKKLNPKLCKARLVSSPDSDCNVLTDFAHGQTGVSLSWPTSILEDYAKYTLGPFYFTTQTCQKPEASTYNSQYNNAYANNGKY</sequence>
<dbReference type="EMBL" id="JXTC01000007">
    <property type="protein sequence ID" value="POO01837.1"/>
    <property type="molecule type" value="Genomic_DNA"/>
</dbReference>
<dbReference type="Proteomes" id="UP000237000">
    <property type="component" value="Unassembled WGS sequence"/>
</dbReference>
<dbReference type="OrthoDB" id="747559at2759"/>
<dbReference type="Pfam" id="PF01190">
    <property type="entry name" value="Pollen_Ole_e_1"/>
    <property type="match status" value="1"/>
</dbReference>
<feature type="signal peptide" evidence="2">
    <location>
        <begin position="1"/>
        <end position="23"/>
    </location>
</feature>
<evidence type="ECO:0000313" key="4">
    <source>
        <dbReference type="Proteomes" id="UP000237000"/>
    </source>
</evidence>
<gene>
    <name evidence="3" type="ORF">TorRG33x02_026140</name>
</gene>
<proteinExistence type="predicted"/>
<comment type="caution">
    <text evidence="3">The sequence shown here is derived from an EMBL/GenBank/DDBJ whole genome shotgun (WGS) entry which is preliminary data.</text>
</comment>
<keyword evidence="1 2" id="KW-0732">Signal</keyword>
<dbReference type="AlphaFoldDB" id="A0A2P5FVQ2"/>